<evidence type="ECO:0000256" key="1">
    <source>
        <dbReference type="SAM" id="MobiDB-lite"/>
    </source>
</evidence>
<dbReference type="Proteomes" id="UP000537775">
    <property type="component" value="Unassembled WGS sequence"/>
</dbReference>
<keyword evidence="2" id="KW-0472">Membrane</keyword>
<comment type="caution">
    <text evidence="3">The sequence shown here is derived from an EMBL/GenBank/DDBJ whole genome shotgun (WGS) entry which is preliminary data.</text>
</comment>
<feature type="transmembrane region" description="Helical" evidence="2">
    <location>
        <begin position="40"/>
        <end position="58"/>
    </location>
</feature>
<keyword evidence="2" id="KW-0812">Transmembrane</keyword>
<reference evidence="3 4" key="1">
    <citation type="submission" date="2020-08" db="EMBL/GenBank/DDBJ databases">
        <title>Sequencing the genomes of 1000 actinobacteria strains.</title>
        <authorList>
            <person name="Klenk H.-P."/>
        </authorList>
    </citation>
    <scope>NUCLEOTIDE SEQUENCE [LARGE SCALE GENOMIC DNA]</scope>
    <source>
        <strain evidence="3 4">DSM 12511</strain>
    </source>
</reference>
<evidence type="ECO:0000313" key="4">
    <source>
        <dbReference type="Proteomes" id="UP000537775"/>
    </source>
</evidence>
<feature type="transmembrane region" description="Helical" evidence="2">
    <location>
        <begin position="6"/>
        <end position="28"/>
    </location>
</feature>
<dbReference type="EMBL" id="JACHML010000001">
    <property type="protein sequence ID" value="MBB6390326.1"/>
    <property type="molecule type" value="Genomic_DNA"/>
</dbReference>
<feature type="transmembrane region" description="Helical" evidence="2">
    <location>
        <begin position="95"/>
        <end position="117"/>
    </location>
</feature>
<feature type="compositionally biased region" description="Pro residues" evidence="1">
    <location>
        <begin position="392"/>
        <end position="456"/>
    </location>
</feature>
<protein>
    <submittedName>
        <fullName evidence="3">Uncharacterized protein</fullName>
    </submittedName>
</protein>
<organism evidence="3 4">
    <name type="scientific">Microbacterium thalassium</name>
    <dbReference type="NCBI Taxonomy" id="362649"/>
    <lineage>
        <taxon>Bacteria</taxon>
        <taxon>Bacillati</taxon>
        <taxon>Actinomycetota</taxon>
        <taxon>Actinomycetes</taxon>
        <taxon>Micrococcales</taxon>
        <taxon>Microbacteriaceae</taxon>
        <taxon>Microbacterium</taxon>
    </lineage>
</organism>
<feature type="region of interest" description="Disordered" evidence="1">
    <location>
        <begin position="384"/>
        <end position="491"/>
    </location>
</feature>
<feature type="transmembrane region" description="Helical" evidence="2">
    <location>
        <begin position="64"/>
        <end position="83"/>
    </location>
</feature>
<keyword evidence="2" id="KW-1133">Transmembrane helix</keyword>
<dbReference type="AlphaFoldDB" id="A0A7X0FNQ5"/>
<keyword evidence="4" id="KW-1185">Reference proteome</keyword>
<name>A0A7X0FNQ5_9MICO</name>
<feature type="transmembrane region" description="Helical" evidence="2">
    <location>
        <begin position="129"/>
        <end position="147"/>
    </location>
</feature>
<dbReference type="RefSeq" id="WP_184749592.1">
    <property type="nucleotide sequence ID" value="NZ_BAAAJR010000003.1"/>
</dbReference>
<gene>
    <name evidence="3" type="ORF">HD594_000639</name>
</gene>
<feature type="compositionally biased region" description="Pro residues" evidence="1">
    <location>
        <begin position="463"/>
        <end position="472"/>
    </location>
</feature>
<accession>A0A7X0FNQ5</accession>
<proteinExistence type="predicted"/>
<feature type="transmembrane region" description="Helical" evidence="2">
    <location>
        <begin position="154"/>
        <end position="175"/>
    </location>
</feature>
<evidence type="ECO:0000313" key="3">
    <source>
        <dbReference type="EMBL" id="MBB6390326.1"/>
    </source>
</evidence>
<sequence>MPSWLVTTLIVVMAVVTAAALIVAIVTARRPRPIRLWVDLLRIAVSAGGLIVVAMLLAVPTPVLWLTVALVAGVGLGLLQGFLQRIERQGAQRVARPTVLGIAVWAIGLIAIQLATLLRNAHVAEIGQAVGWFSVALIVGAIVGRTIRGATRPAAATAIVLGVVAGAAVAAWMPLQAEAATQRDLCEVFPEDMEVERMSTTSPDVRWCSGEVTPELYLSVQDYYTAENADESWGRAIQAPSAGIGDNSAIVLDGDYWDRDDVYHPVIFLAFHRGRYAAGISADNDRYSEEEVRAFARALDATFQDWIDEDESAPASNPGIGQGSGLAGLLDALFGRQSQPMTDQQALAGTVATLITAVAMGVITSVEASTALRLAPTLARQGFRPDLGQRADPPPPPTQPPPTQPPPYRPPTEPRPPEPPPPYRPPPEQPGAAPPPSPVAPPSLPPPSGPAVPLAPPRGVVQPDPPVAPEPEAPASDPAADDEPARRPSDDLPRIEHTVWYDDYLDWVRDIERLNPNAGPGQVIAALHADQYAVDLGDKTLPATDISLFENGRQTDGWQDVEFPTFGSTPVQVTGPDGFDIHIGHTLAAVRSDLNREGWRPEQRDFLRWANTHGGDTWQVYLQRSAETLGNWVQAAGQKLDGEEVTAPLTPHWPKDETLAAPDQRRGNTVGTWLSDFYRDPANEDVPLSRALREVFRRVAVEPIDRDGGTGGD</sequence>
<evidence type="ECO:0000256" key="2">
    <source>
        <dbReference type="SAM" id="Phobius"/>
    </source>
</evidence>